<dbReference type="PANTHER" id="PTHR24300:SF375">
    <property type="entry name" value="CYTOCHROME P450 FAMILY"/>
    <property type="match status" value="1"/>
</dbReference>
<dbReference type="InterPro" id="IPR002401">
    <property type="entry name" value="Cyt_P450_E_grp-I"/>
</dbReference>
<evidence type="ECO:0000256" key="2">
    <source>
        <dbReference type="ARBA" id="ARBA00022723"/>
    </source>
</evidence>
<dbReference type="EMBL" id="GACK01009319">
    <property type="protein sequence ID" value="JAA55715.1"/>
    <property type="molecule type" value="mRNA"/>
</dbReference>
<dbReference type="InterPro" id="IPR017972">
    <property type="entry name" value="Cyt_P450_CS"/>
</dbReference>
<evidence type="ECO:0000256" key="1">
    <source>
        <dbReference type="ARBA" id="ARBA00010617"/>
    </source>
</evidence>
<sequence length="556" mass="62109">MWLLLVAASGVALLVFRWLLDRSRKPRRGDGDLPPGPRGLPLVGYSLGLKPLEQLDALAQEYGPVFMFRLLGKDYVHLGSYSAIREAYVKLGDCFVGRPRDSTAMGYLLDHQGISNSEGHEWTEHRRFVLHTLRDFCFGKLSVLDRVQDAAHRLVGRVAAQGGRPFDPEPLIFEAVVATMAGLLFDVDYEDEQAAANNASSPAAPIADDKSNENEQQQTDGGGAVPADDATKADERREVSPAEAEDEANLARLVRLVAKATPLLNNDVLPQLWTCASPVELSPGFSELQRLKRELDEFLERMIADHEPSLDESRLRDYMDVYLDERRRAMEEGTLHKSTFTIHRLKTICVDLLVSGTASSVAQLCWTLKLLARHPQCQRRCQDEMDAVLASADQLGSVFSKDNLPFTEACLLESARFASVHMVAAPRTNVEEASVCGFRVPAGSRVLANLWLAHRDTGFWREPHRFDPTRFLAEDGRPERKDAFLPFGLGKRVCIGESLAKTQMFVFVTELLKRFTFTLPEEFATQDLDFRPSQGTLRFAEPFHLVATPKILSTTL</sequence>
<dbReference type="GO" id="GO:0005506">
    <property type="term" value="F:iron ion binding"/>
    <property type="evidence" value="ECO:0007669"/>
    <property type="project" value="InterPro"/>
</dbReference>
<keyword evidence="3 5" id="KW-0408">Iron</keyword>
<dbReference type="PANTHER" id="PTHR24300">
    <property type="entry name" value="CYTOCHROME P450 508A4-RELATED"/>
    <property type="match status" value="1"/>
</dbReference>
<dbReference type="PRINTS" id="PR00463">
    <property type="entry name" value="EP450I"/>
</dbReference>
<dbReference type="Pfam" id="PF00067">
    <property type="entry name" value="p450"/>
    <property type="match status" value="2"/>
</dbReference>
<keyword evidence="6" id="KW-0560">Oxidoreductase</keyword>
<name>L7LV91_RHIPC</name>
<evidence type="ECO:0000256" key="5">
    <source>
        <dbReference type="PIRSR" id="PIRSR602401-1"/>
    </source>
</evidence>
<feature type="binding site" description="axial binding residue" evidence="5">
    <location>
        <position position="494"/>
    </location>
    <ligand>
        <name>heme</name>
        <dbReference type="ChEBI" id="CHEBI:30413"/>
    </ligand>
    <ligandPart>
        <name>Fe</name>
        <dbReference type="ChEBI" id="CHEBI:18248"/>
    </ligandPart>
</feature>
<evidence type="ECO:0000256" key="6">
    <source>
        <dbReference type="RuleBase" id="RU000461"/>
    </source>
</evidence>
<dbReference type="PRINTS" id="PR00385">
    <property type="entry name" value="P450"/>
</dbReference>
<proteinExistence type="evidence at transcript level"/>
<evidence type="ECO:0000256" key="4">
    <source>
        <dbReference type="ARBA" id="ARBA00023033"/>
    </source>
</evidence>
<evidence type="ECO:0000256" key="7">
    <source>
        <dbReference type="SAM" id="MobiDB-lite"/>
    </source>
</evidence>
<comment type="similarity">
    <text evidence="1 6">Belongs to the cytochrome P450 family.</text>
</comment>
<keyword evidence="2 5" id="KW-0479">Metal-binding</keyword>
<dbReference type="SUPFAM" id="SSF48264">
    <property type="entry name" value="Cytochrome P450"/>
    <property type="match status" value="1"/>
</dbReference>
<evidence type="ECO:0000313" key="8">
    <source>
        <dbReference type="EMBL" id="JAA55715.1"/>
    </source>
</evidence>
<dbReference type="Gene3D" id="1.10.630.10">
    <property type="entry name" value="Cytochrome P450"/>
    <property type="match status" value="1"/>
</dbReference>
<accession>L7LV91</accession>
<protein>
    <submittedName>
        <fullName evidence="8">Putative cytochrome</fullName>
    </submittedName>
</protein>
<reference evidence="8" key="1">
    <citation type="submission" date="2012-11" db="EMBL/GenBank/DDBJ databases">
        <authorList>
            <person name="Lucero-Rivera Y.E."/>
            <person name="Tovar-Ramirez D."/>
        </authorList>
    </citation>
    <scope>NUCLEOTIDE SEQUENCE</scope>
    <source>
        <tissue evidence="8">Salivary gland</tissue>
    </source>
</reference>
<dbReference type="GO" id="GO:0006082">
    <property type="term" value="P:organic acid metabolic process"/>
    <property type="evidence" value="ECO:0007669"/>
    <property type="project" value="TreeGrafter"/>
</dbReference>
<feature type="region of interest" description="Disordered" evidence="7">
    <location>
        <begin position="195"/>
        <end position="245"/>
    </location>
</feature>
<evidence type="ECO:0000256" key="3">
    <source>
        <dbReference type="ARBA" id="ARBA00023004"/>
    </source>
</evidence>
<organism evidence="8">
    <name type="scientific">Rhipicephalus pulchellus</name>
    <name type="common">Yellow backed tick</name>
    <name type="synonym">Dermacentor pulchellus</name>
    <dbReference type="NCBI Taxonomy" id="72859"/>
    <lineage>
        <taxon>Eukaryota</taxon>
        <taxon>Metazoa</taxon>
        <taxon>Ecdysozoa</taxon>
        <taxon>Arthropoda</taxon>
        <taxon>Chelicerata</taxon>
        <taxon>Arachnida</taxon>
        <taxon>Acari</taxon>
        <taxon>Parasitiformes</taxon>
        <taxon>Ixodida</taxon>
        <taxon>Ixodoidea</taxon>
        <taxon>Ixodidae</taxon>
        <taxon>Rhipicephalinae</taxon>
        <taxon>Rhipicephalus</taxon>
        <taxon>Rhipicephalus</taxon>
    </lineage>
</organism>
<dbReference type="InterPro" id="IPR050182">
    <property type="entry name" value="Cytochrome_P450_fam2"/>
</dbReference>
<dbReference type="PROSITE" id="PS00086">
    <property type="entry name" value="CYTOCHROME_P450"/>
    <property type="match status" value="1"/>
</dbReference>
<reference evidence="8" key="2">
    <citation type="journal article" date="2015" name="J. Proteomics">
        <title>Sexual differences in the sialomes of the zebra tick, Rhipicephalus pulchellus.</title>
        <authorList>
            <person name="Tan A.W."/>
            <person name="Francischetti I.M."/>
            <person name="Slovak M."/>
            <person name="Kini R.M."/>
            <person name="Ribeiro J.M."/>
        </authorList>
    </citation>
    <scope>NUCLEOTIDE SEQUENCE</scope>
    <source>
        <tissue evidence="8">Salivary gland</tissue>
    </source>
</reference>
<comment type="cofactor">
    <cofactor evidence="5">
        <name>heme</name>
        <dbReference type="ChEBI" id="CHEBI:30413"/>
    </cofactor>
</comment>
<dbReference type="AlphaFoldDB" id="L7LV91"/>
<dbReference type="InterPro" id="IPR001128">
    <property type="entry name" value="Cyt_P450"/>
</dbReference>
<dbReference type="GO" id="GO:0020037">
    <property type="term" value="F:heme binding"/>
    <property type="evidence" value="ECO:0007669"/>
    <property type="project" value="InterPro"/>
</dbReference>
<dbReference type="GO" id="GO:0005737">
    <property type="term" value="C:cytoplasm"/>
    <property type="evidence" value="ECO:0007669"/>
    <property type="project" value="TreeGrafter"/>
</dbReference>
<dbReference type="GO" id="GO:0006805">
    <property type="term" value="P:xenobiotic metabolic process"/>
    <property type="evidence" value="ECO:0007669"/>
    <property type="project" value="TreeGrafter"/>
</dbReference>
<dbReference type="InterPro" id="IPR036396">
    <property type="entry name" value="Cyt_P450_sf"/>
</dbReference>
<keyword evidence="4 6" id="KW-0503">Monooxygenase</keyword>
<feature type="compositionally biased region" description="Basic and acidic residues" evidence="7">
    <location>
        <begin position="229"/>
        <end position="240"/>
    </location>
</feature>
<keyword evidence="5 6" id="KW-0349">Heme</keyword>
<dbReference type="GO" id="GO:0016712">
    <property type="term" value="F:oxidoreductase activity, acting on paired donors, with incorporation or reduction of molecular oxygen, reduced flavin or flavoprotein as one donor, and incorporation of one atom of oxygen"/>
    <property type="evidence" value="ECO:0007669"/>
    <property type="project" value="TreeGrafter"/>
</dbReference>
<feature type="compositionally biased region" description="Low complexity" evidence="7">
    <location>
        <begin position="195"/>
        <end position="205"/>
    </location>
</feature>